<dbReference type="GO" id="GO:0005886">
    <property type="term" value="C:plasma membrane"/>
    <property type="evidence" value="ECO:0007669"/>
    <property type="project" value="TreeGrafter"/>
</dbReference>
<evidence type="ECO:0000313" key="4">
    <source>
        <dbReference type="Proteomes" id="UP000277498"/>
    </source>
</evidence>
<sequence length="868" mass="90876">MSEARPEQTEPRRGPRFLVSREERRLARAARLRPRLGLRLVLFLVVLALGVGLAGLVLSGRSLPLPVWAVAMIEDRLNRAIGASHLPAGTALSLGAVEVQFERDLAPRILLRDLRLTESGGQSLLALPEIRLGLEPAPLLTGTVRPRDLRLTGARIAVARDESGRLALNIGGISGAPQMGTPAEVLDALDRMFSTGALQSLGLIEVQGLALSVSDARAGRVWELGDGRLVIENREDALAGELSVSQLGAGAQAGMRIETSKADSSAKVSVTVDRVAAGDLAAQAVPLAFLSVIDAPISGSLHGELDADGRPGSFSGALTLEGGALDVSGTTPALTRPLQFDKAALALRYDPGRQRVFLDEVTVESPSLRLKASGSADLMTETGVPVAQGELPQAVVTQLAIGEVMVDPEGLFEAPVRFSGGAASWRLWLDPFRVEIGEVVLTEGDEQLRLSGHAAVAPGGGWSGAVDVALNRIGTERLIRLWPLAAVPRTRTWLAENVGQGELTDVAAALRFTAGEEPRFALDYEFSGAEVRVIRSLPPVANGHGRAAIQGNTYTVVIEGGEITAPEGGPDGARVRVDGSLFRVPDITKKPADAEVRLIVDGGLTAMLSLLDQEPFHFISKAGREVDLGEGRALLLADLRFPLVPKVQTDQVAYDVTGRILGFRSDRLVAGKTIESPDLAVKVTRAGMTLSGAGSIEGVPVVARYEQSFGRDTGGAARLRGTVRLSDAGLRRLGVQLPAGWLSGETSGDVELRLAKGKPAELSLVSDLKGASLSVEPLGWKGTGGKLALDAVLGPQPDVTRLDLTASGLEARGSLTTRPGGGLDKANFSRLKVGGWLDATAEITGRGPGAAGATPAPPPLPRAPRGRG</sequence>
<proteinExistence type="predicted"/>
<accession>A0A3P5XDW5</accession>
<feature type="region of interest" description="Disordered" evidence="1">
    <location>
        <begin position="844"/>
        <end position="868"/>
    </location>
</feature>
<dbReference type="GO" id="GO:0090313">
    <property type="term" value="P:regulation of protein targeting to membrane"/>
    <property type="evidence" value="ECO:0007669"/>
    <property type="project" value="TreeGrafter"/>
</dbReference>
<keyword evidence="2" id="KW-0472">Membrane</keyword>
<protein>
    <recommendedName>
        <fullName evidence="5">DUF3971 domain-containing protein</fullName>
    </recommendedName>
</protein>
<evidence type="ECO:0000313" key="3">
    <source>
        <dbReference type="EMBL" id="VDC33043.1"/>
    </source>
</evidence>
<dbReference type="AlphaFoldDB" id="A0A3P5XDW5"/>
<organism evidence="3 4">
    <name type="scientific">Pseudogemmobacter humi</name>
    <dbReference type="NCBI Taxonomy" id="2483812"/>
    <lineage>
        <taxon>Bacteria</taxon>
        <taxon>Pseudomonadati</taxon>
        <taxon>Pseudomonadota</taxon>
        <taxon>Alphaproteobacteria</taxon>
        <taxon>Rhodobacterales</taxon>
        <taxon>Paracoccaceae</taxon>
        <taxon>Pseudogemmobacter</taxon>
    </lineage>
</organism>
<dbReference type="OrthoDB" id="7161641at2"/>
<dbReference type="Proteomes" id="UP000277498">
    <property type="component" value="Unassembled WGS sequence"/>
</dbReference>
<keyword evidence="4" id="KW-1185">Reference proteome</keyword>
<reference evidence="3 4" key="1">
    <citation type="submission" date="2018-11" db="EMBL/GenBank/DDBJ databases">
        <authorList>
            <person name="Criscuolo A."/>
        </authorList>
    </citation>
    <scope>NUCLEOTIDE SEQUENCE [LARGE SCALE GENOMIC DNA]</scope>
    <source>
        <strain evidence="3">ACIP111625</strain>
    </source>
</reference>
<feature type="transmembrane region" description="Helical" evidence="2">
    <location>
        <begin position="36"/>
        <end position="58"/>
    </location>
</feature>
<evidence type="ECO:0008006" key="5">
    <source>
        <dbReference type="Google" id="ProtNLM"/>
    </source>
</evidence>
<evidence type="ECO:0000256" key="2">
    <source>
        <dbReference type="SAM" id="Phobius"/>
    </source>
</evidence>
<dbReference type="EMBL" id="UXAW01000103">
    <property type="protein sequence ID" value="VDC33043.1"/>
    <property type="molecule type" value="Genomic_DNA"/>
</dbReference>
<dbReference type="PANTHER" id="PTHR30441">
    <property type="entry name" value="DUF748 DOMAIN-CONTAINING PROTEIN"/>
    <property type="match status" value="1"/>
</dbReference>
<evidence type="ECO:0000256" key="1">
    <source>
        <dbReference type="SAM" id="MobiDB-lite"/>
    </source>
</evidence>
<keyword evidence="2" id="KW-0812">Transmembrane</keyword>
<dbReference type="RefSeq" id="WP_124088282.1">
    <property type="nucleotide sequence ID" value="NZ_UXAW01000103.1"/>
</dbReference>
<gene>
    <name evidence="3" type="ORF">XINFAN_03589</name>
</gene>
<dbReference type="InterPro" id="IPR052894">
    <property type="entry name" value="AsmA-related"/>
</dbReference>
<dbReference type="PANTHER" id="PTHR30441:SF4">
    <property type="entry name" value="PROTEIN ASMA"/>
    <property type="match status" value="1"/>
</dbReference>
<keyword evidence="2" id="KW-1133">Transmembrane helix</keyword>
<name>A0A3P5XDW5_9RHOB</name>